<dbReference type="GO" id="GO:0009231">
    <property type="term" value="P:riboflavin biosynthetic process"/>
    <property type="evidence" value="ECO:0007669"/>
    <property type="project" value="InterPro"/>
</dbReference>
<gene>
    <name evidence="2" type="ORF">C7B77_14570</name>
</gene>
<dbReference type="InterPro" id="IPR024072">
    <property type="entry name" value="DHFR-like_dom_sf"/>
</dbReference>
<dbReference type="AlphaFoldDB" id="A0A2T1GDK2"/>
<keyword evidence="3" id="KW-1185">Reference proteome</keyword>
<name>A0A2T1GDK2_9CYAN</name>
<feature type="domain" description="Bacterial bifunctional deaminase-reductase C-terminal" evidence="1">
    <location>
        <begin position="4"/>
        <end position="191"/>
    </location>
</feature>
<dbReference type="GO" id="GO:0008703">
    <property type="term" value="F:5-amino-6-(5-phosphoribosylamino)uracil reductase activity"/>
    <property type="evidence" value="ECO:0007669"/>
    <property type="project" value="InterPro"/>
</dbReference>
<reference evidence="2 3" key="1">
    <citation type="submission" date="2018-03" db="EMBL/GenBank/DDBJ databases">
        <title>The ancient ancestry and fast evolution of plastids.</title>
        <authorList>
            <person name="Moore K.R."/>
            <person name="Magnabosco C."/>
            <person name="Momper L."/>
            <person name="Gold D.A."/>
            <person name="Bosak T."/>
            <person name="Fournier G.P."/>
        </authorList>
    </citation>
    <scope>NUCLEOTIDE SEQUENCE [LARGE SCALE GENOMIC DNA]</scope>
    <source>
        <strain evidence="2 3">CCALA 037</strain>
    </source>
</reference>
<dbReference type="SUPFAM" id="SSF53597">
    <property type="entry name" value="Dihydrofolate reductase-like"/>
    <property type="match status" value="1"/>
</dbReference>
<dbReference type="Gene3D" id="3.40.430.10">
    <property type="entry name" value="Dihydrofolate Reductase, subunit A"/>
    <property type="match status" value="1"/>
</dbReference>
<dbReference type="OrthoDB" id="195113at2"/>
<proteinExistence type="predicted"/>
<dbReference type="PANTHER" id="PTHR38011:SF11">
    <property type="entry name" value="2,5-DIAMINO-6-RIBOSYLAMINO-4(3H)-PYRIMIDINONE 5'-PHOSPHATE REDUCTASE"/>
    <property type="match status" value="1"/>
</dbReference>
<organism evidence="2 3">
    <name type="scientific">Chamaesiphon polymorphus CCALA 037</name>
    <dbReference type="NCBI Taxonomy" id="2107692"/>
    <lineage>
        <taxon>Bacteria</taxon>
        <taxon>Bacillati</taxon>
        <taxon>Cyanobacteriota</taxon>
        <taxon>Cyanophyceae</taxon>
        <taxon>Gomontiellales</taxon>
        <taxon>Chamaesiphonaceae</taxon>
        <taxon>Chamaesiphon</taxon>
    </lineage>
</organism>
<accession>A0A2T1GDK2</accession>
<evidence type="ECO:0000259" key="1">
    <source>
        <dbReference type="Pfam" id="PF01872"/>
    </source>
</evidence>
<dbReference type="InterPro" id="IPR050765">
    <property type="entry name" value="Riboflavin_Biosynth_HTPR"/>
</dbReference>
<comment type="caution">
    <text evidence="2">The sequence shown here is derived from an EMBL/GenBank/DDBJ whole genome shotgun (WGS) entry which is preliminary data.</text>
</comment>
<evidence type="ECO:0000313" key="2">
    <source>
        <dbReference type="EMBL" id="PSB55573.1"/>
    </source>
</evidence>
<dbReference type="PANTHER" id="PTHR38011">
    <property type="entry name" value="DIHYDROFOLATE REDUCTASE FAMILY PROTEIN (AFU_ORTHOLOGUE AFUA_8G06820)"/>
    <property type="match status" value="1"/>
</dbReference>
<dbReference type="InterPro" id="IPR002734">
    <property type="entry name" value="RibDG_C"/>
</dbReference>
<evidence type="ECO:0000313" key="3">
    <source>
        <dbReference type="Proteomes" id="UP000238937"/>
    </source>
</evidence>
<dbReference type="EMBL" id="PVWO01000178">
    <property type="protein sequence ID" value="PSB55573.1"/>
    <property type="molecule type" value="Genomic_DNA"/>
</dbReference>
<sequence length="203" mass="22593">MRELIYYVACSVDGFIAHPDGSHDGFSQDGEYFVDLFASFPETVPSHLRDVMGIHSENKWFDIVLMGRKTYEIGLKDGITSPYSHLKQYLFSRSIKESPDPNVELVADNAIELVTGLKNESGKGIWLCGGANLATTLFTNKLIDRLILKINPFLMGAGIPLFAGSILVSRGFANESTALELIDRKVYNNGVLLLDYKVRRSNK</sequence>
<dbReference type="Pfam" id="PF01872">
    <property type="entry name" value="RibD_C"/>
    <property type="match status" value="1"/>
</dbReference>
<dbReference type="Proteomes" id="UP000238937">
    <property type="component" value="Unassembled WGS sequence"/>
</dbReference>
<protein>
    <submittedName>
        <fullName evidence="2">Deaminase</fullName>
    </submittedName>
</protein>
<dbReference type="RefSeq" id="WP_106306027.1">
    <property type="nucleotide sequence ID" value="NZ_PVWO01000178.1"/>
</dbReference>